<keyword evidence="8" id="KW-0521">NADP</keyword>
<accession>A0A147KJX1</accession>
<evidence type="ECO:0000256" key="13">
    <source>
        <dbReference type="ARBA" id="ARBA00049433"/>
    </source>
</evidence>
<evidence type="ECO:0000313" key="17">
    <source>
        <dbReference type="EMBL" id="KUP97561.1"/>
    </source>
</evidence>
<dbReference type="GO" id="GO:0020037">
    <property type="term" value="F:heme binding"/>
    <property type="evidence" value="ECO:0007669"/>
    <property type="project" value="InterPro"/>
</dbReference>
<dbReference type="GO" id="GO:0008941">
    <property type="term" value="F:nitric oxide dioxygenase NAD(P)H activity"/>
    <property type="evidence" value="ECO:0007669"/>
    <property type="project" value="UniProtKB-EC"/>
</dbReference>
<dbReference type="EC" id="1.14.12.17" evidence="3"/>
<comment type="similarity">
    <text evidence="14">Belongs to the globin family.</text>
</comment>
<keyword evidence="9" id="KW-0408">Iron</keyword>
<dbReference type="GO" id="GO:0071500">
    <property type="term" value="P:cellular response to nitrosative stress"/>
    <property type="evidence" value="ECO:0007669"/>
    <property type="project" value="TreeGrafter"/>
</dbReference>
<dbReference type="InterPro" id="IPR039261">
    <property type="entry name" value="FNR_nucleotide-bd"/>
</dbReference>
<evidence type="ECO:0000256" key="12">
    <source>
        <dbReference type="ARBA" id="ARBA00048649"/>
    </source>
</evidence>
<sequence>MLSTQSAEIVRATLPVVGAHLDQITERFYATMFAERPELLDGLFNRGNQANGEQRRALAGSIAGFAHALIRHPDERPDTLLSRIAHKHASLAVTDDQYVIVHKYLFGAIADVLGEAATPEVVAAWDEVYWLMAGALIALEARLYAERGTADGRTWREWTVVDRRQETPDVVSFVLRPSDGGPLPEVLPGQYVSVRMRMADGVHQIRQYSVSGGDEHTRRITVKRVRATEDAPEGEVSTLLYEATRVGDRLTVSAPFGDVVLKDGDRPLVLVSAGIGCTPVVGMLHHLADTRTTRRVLVLHADRSRAAHALWRETSELVATLPNGQQIVWYEEGDGGLAGQMDLSSLEIPADAEAYLCGPVPFMRRVRDQLLAAGVAARDVHYEVFGPDLWLPAD</sequence>
<dbReference type="InterPro" id="IPR017938">
    <property type="entry name" value="Riboflavin_synthase-like_b-brl"/>
</dbReference>
<dbReference type="InterPro" id="IPR000971">
    <property type="entry name" value="Globin"/>
</dbReference>
<dbReference type="InterPro" id="IPR012292">
    <property type="entry name" value="Globin/Proto"/>
</dbReference>
<dbReference type="AlphaFoldDB" id="A0A147KJX1"/>
<evidence type="ECO:0000256" key="3">
    <source>
        <dbReference type="ARBA" id="ARBA00012229"/>
    </source>
</evidence>
<organism evidence="17 18">
    <name type="scientific">Thermobifida cellulosilytica TB100</name>
    <dbReference type="NCBI Taxonomy" id="665004"/>
    <lineage>
        <taxon>Bacteria</taxon>
        <taxon>Bacillati</taxon>
        <taxon>Actinomycetota</taxon>
        <taxon>Actinomycetes</taxon>
        <taxon>Streptosporangiales</taxon>
        <taxon>Nocardiopsidaceae</taxon>
        <taxon>Thermobifida</taxon>
    </lineage>
</organism>
<dbReference type="CDD" id="cd06184">
    <property type="entry name" value="flavohem_like_fad_nad_binding"/>
    <property type="match status" value="1"/>
</dbReference>
<keyword evidence="5 14" id="KW-0561">Oxygen transport</keyword>
<evidence type="ECO:0000259" key="16">
    <source>
        <dbReference type="PROSITE" id="PS51384"/>
    </source>
</evidence>
<keyword evidence="4 14" id="KW-0349">Heme</keyword>
<dbReference type="InterPro" id="IPR009050">
    <property type="entry name" value="Globin-like_sf"/>
</dbReference>
<evidence type="ECO:0000256" key="9">
    <source>
        <dbReference type="ARBA" id="ARBA00023004"/>
    </source>
</evidence>
<dbReference type="GO" id="GO:0005344">
    <property type="term" value="F:oxygen carrier activity"/>
    <property type="evidence" value="ECO:0007669"/>
    <property type="project" value="UniProtKB-KW"/>
</dbReference>
<keyword evidence="6" id="KW-0001">2Fe-2S</keyword>
<dbReference type="Gene3D" id="3.40.50.80">
    <property type="entry name" value="Nucleotide-binding domain of ferredoxin-NADP reductase (FNR) module"/>
    <property type="match status" value="1"/>
</dbReference>
<dbReference type="PRINTS" id="PR00409">
    <property type="entry name" value="PHDIOXRDTASE"/>
</dbReference>
<dbReference type="SUPFAM" id="SSF46458">
    <property type="entry name" value="Globin-like"/>
    <property type="match status" value="1"/>
</dbReference>
<feature type="domain" description="Globin" evidence="15">
    <location>
        <begin position="1"/>
        <end position="141"/>
    </location>
</feature>
<evidence type="ECO:0000259" key="15">
    <source>
        <dbReference type="PROSITE" id="PS01033"/>
    </source>
</evidence>
<evidence type="ECO:0000256" key="8">
    <source>
        <dbReference type="ARBA" id="ARBA00022857"/>
    </source>
</evidence>
<dbReference type="InterPro" id="IPR008333">
    <property type="entry name" value="Cbr1-like_FAD-bd_dom"/>
</dbReference>
<comment type="similarity">
    <text evidence="2">In the C-terminal section; belongs to the flavoprotein pyridine nucleotide cytochrome reductase family.</text>
</comment>
<evidence type="ECO:0000256" key="7">
    <source>
        <dbReference type="ARBA" id="ARBA00022723"/>
    </source>
</evidence>
<comment type="caution">
    <text evidence="17">The sequence shown here is derived from an EMBL/GenBank/DDBJ whole genome shotgun (WGS) entry which is preliminary data.</text>
</comment>
<comment type="catalytic activity">
    <reaction evidence="13">
        <text>2 nitric oxide + NADPH + 2 O2 = 2 nitrate + NADP(+) + H(+)</text>
        <dbReference type="Rhea" id="RHEA:19465"/>
        <dbReference type="ChEBI" id="CHEBI:15378"/>
        <dbReference type="ChEBI" id="CHEBI:15379"/>
        <dbReference type="ChEBI" id="CHEBI:16480"/>
        <dbReference type="ChEBI" id="CHEBI:17632"/>
        <dbReference type="ChEBI" id="CHEBI:57783"/>
        <dbReference type="ChEBI" id="CHEBI:58349"/>
        <dbReference type="EC" id="1.14.12.17"/>
    </reaction>
</comment>
<evidence type="ECO:0000256" key="4">
    <source>
        <dbReference type="ARBA" id="ARBA00022617"/>
    </source>
</evidence>
<evidence type="ECO:0000256" key="14">
    <source>
        <dbReference type="RuleBase" id="RU000356"/>
    </source>
</evidence>
<dbReference type="FunFam" id="1.10.490.10:FF:000003">
    <property type="entry name" value="Flavohemoprotein"/>
    <property type="match status" value="1"/>
</dbReference>
<dbReference type="CDD" id="cd14782">
    <property type="entry name" value="FHb-globin_2"/>
    <property type="match status" value="1"/>
</dbReference>
<dbReference type="STRING" id="665004.AC529_05725"/>
<dbReference type="GO" id="GO:0019825">
    <property type="term" value="F:oxygen binding"/>
    <property type="evidence" value="ECO:0007669"/>
    <property type="project" value="InterPro"/>
</dbReference>
<evidence type="ECO:0000256" key="10">
    <source>
        <dbReference type="ARBA" id="ARBA00023014"/>
    </source>
</evidence>
<keyword evidence="7" id="KW-0479">Metal-binding</keyword>
<name>A0A147KJX1_THECS</name>
<evidence type="ECO:0000256" key="1">
    <source>
        <dbReference type="ARBA" id="ARBA00001970"/>
    </source>
</evidence>
<dbReference type="SUPFAM" id="SSF63380">
    <property type="entry name" value="Riboflavin synthase domain-like"/>
    <property type="match status" value="1"/>
</dbReference>
<gene>
    <name evidence="17" type="ORF">AC529_05725</name>
</gene>
<proteinExistence type="inferred from homology"/>
<dbReference type="Proteomes" id="UP000074382">
    <property type="component" value="Unassembled WGS sequence"/>
</dbReference>
<dbReference type="Pfam" id="PF00175">
    <property type="entry name" value="NAD_binding_1"/>
    <property type="match status" value="1"/>
</dbReference>
<dbReference type="Pfam" id="PF00042">
    <property type="entry name" value="Globin"/>
    <property type="match status" value="1"/>
</dbReference>
<dbReference type="SUPFAM" id="SSF52343">
    <property type="entry name" value="Ferredoxin reductase-like, C-terminal NADP-linked domain"/>
    <property type="match status" value="1"/>
</dbReference>
<feature type="domain" description="FAD-binding FR-type" evidence="16">
    <location>
        <begin position="153"/>
        <end position="262"/>
    </location>
</feature>
<dbReference type="Pfam" id="PF00970">
    <property type="entry name" value="FAD_binding_6"/>
    <property type="match status" value="1"/>
</dbReference>
<dbReference type="RefSeq" id="WP_068753432.1">
    <property type="nucleotide sequence ID" value="NZ_KQ950180.1"/>
</dbReference>
<dbReference type="InterPro" id="IPR017927">
    <property type="entry name" value="FAD-bd_FR_type"/>
</dbReference>
<dbReference type="InterPro" id="IPR001433">
    <property type="entry name" value="OxRdtase_FAD/NAD-bd"/>
</dbReference>
<dbReference type="GO" id="GO:0071949">
    <property type="term" value="F:FAD binding"/>
    <property type="evidence" value="ECO:0007669"/>
    <property type="project" value="TreeGrafter"/>
</dbReference>
<dbReference type="OrthoDB" id="9801223at2"/>
<evidence type="ECO:0000313" key="18">
    <source>
        <dbReference type="Proteomes" id="UP000074382"/>
    </source>
</evidence>
<evidence type="ECO:0000256" key="6">
    <source>
        <dbReference type="ARBA" id="ARBA00022714"/>
    </source>
</evidence>
<dbReference type="GO" id="GO:0051537">
    <property type="term" value="F:2 iron, 2 sulfur cluster binding"/>
    <property type="evidence" value="ECO:0007669"/>
    <property type="project" value="UniProtKB-KW"/>
</dbReference>
<dbReference type="PANTHER" id="PTHR43396:SF3">
    <property type="entry name" value="FLAVOHEMOPROTEIN"/>
    <property type="match status" value="1"/>
</dbReference>
<protein>
    <recommendedName>
        <fullName evidence="3">nitric oxide dioxygenase</fullName>
        <ecNumber evidence="3">1.14.12.17</ecNumber>
    </recommendedName>
</protein>
<dbReference type="PANTHER" id="PTHR43396">
    <property type="entry name" value="FLAVOHEMOPROTEIN"/>
    <property type="match status" value="1"/>
</dbReference>
<keyword evidence="10" id="KW-0411">Iron-sulfur</keyword>
<dbReference type="PATRIC" id="fig|665004.4.peg.740"/>
<dbReference type="EMBL" id="LGEM01000022">
    <property type="protein sequence ID" value="KUP97561.1"/>
    <property type="molecule type" value="Genomic_DNA"/>
</dbReference>
<evidence type="ECO:0000256" key="2">
    <source>
        <dbReference type="ARBA" id="ARBA00006401"/>
    </source>
</evidence>
<comment type="cofactor">
    <cofactor evidence="1">
        <name>heme b</name>
        <dbReference type="ChEBI" id="CHEBI:60344"/>
    </cofactor>
</comment>
<dbReference type="GO" id="GO:0046210">
    <property type="term" value="P:nitric oxide catabolic process"/>
    <property type="evidence" value="ECO:0007669"/>
    <property type="project" value="TreeGrafter"/>
</dbReference>
<dbReference type="PROSITE" id="PS51384">
    <property type="entry name" value="FAD_FR"/>
    <property type="match status" value="1"/>
</dbReference>
<dbReference type="PROSITE" id="PS01033">
    <property type="entry name" value="GLOBIN"/>
    <property type="match status" value="1"/>
</dbReference>
<evidence type="ECO:0000256" key="11">
    <source>
        <dbReference type="ARBA" id="ARBA00023027"/>
    </source>
</evidence>
<dbReference type="GO" id="GO:0046872">
    <property type="term" value="F:metal ion binding"/>
    <property type="evidence" value="ECO:0007669"/>
    <property type="project" value="UniProtKB-KW"/>
</dbReference>
<comment type="catalytic activity">
    <reaction evidence="12">
        <text>2 nitric oxide + NADH + 2 O2 = 2 nitrate + NAD(+) + H(+)</text>
        <dbReference type="Rhea" id="RHEA:19469"/>
        <dbReference type="ChEBI" id="CHEBI:15378"/>
        <dbReference type="ChEBI" id="CHEBI:15379"/>
        <dbReference type="ChEBI" id="CHEBI:16480"/>
        <dbReference type="ChEBI" id="CHEBI:17632"/>
        <dbReference type="ChEBI" id="CHEBI:57540"/>
        <dbReference type="ChEBI" id="CHEBI:57945"/>
        <dbReference type="EC" id="1.14.12.17"/>
    </reaction>
</comment>
<dbReference type="Gene3D" id="2.40.30.10">
    <property type="entry name" value="Translation factors"/>
    <property type="match status" value="1"/>
</dbReference>
<keyword evidence="14" id="KW-0813">Transport</keyword>
<reference evidence="18" key="1">
    <citation type="journal article" date="2017" name="Acta Aliment.">
        <title>Plant polysaccharide degrading enzyme system of Thermpbifida cellulosilytica TB100 revealed by de novo genome project data.</title>
        <authorList>
            <person name="Toth A."/>
            <person name="Baka E."/>
            <person name="Luzics S."/>
            <person name="Bata-Vidacs I."/>
            <person name="Nagy I."/>
            <person name="Balint B."/>
            <person name="Herceg R."/>
            <person name="Olasz F."/>
            <person name="Wilk T."/>
            <person name="Nagy T."/>
            <person name="Kriszt B."/>
            <person name="Nagy I."/>
            <person name="Kukolya J."/>
        </authorList>
    </citation>
    <scope>NUCLEOTIDE SEQUENCE [LARGE SCALE GENOMIC DNA]</scope>
    <source>
        <strain evidence="18">TB100</strain>
    </source>
</reference>
<dbReference type="Gene3D" id="1.10.490.10">
    <property type="entry name" value="Globins"/>
    <property type="match status" value="1"/>
</dbReference>
<evidence type="ECO:0000256" key="5">
    <source>
        <dbReference type="ARBA" id="ARBA00022621"/>
    </source>
</evidence>
<keyword evidence="18" id="KW-1185">Reference proteome</keyword>
<keyword evidence="11" id="KW-0520">NAD</keyword>